<keyword evidence="5 7" id="KW-1133">Transmembrane helix</keyword>
<keyword evidence="11" id="KW-1185">Reference proteome</keyword>
<feature type="transmembrane region" description="Helical" evidence="7">
    <location>
        <begin position="532"/>
        <end position="555"/>
    </location>
</feature>
<sequence>MFESNGEIIALSLLMLVSVLTASSDCPFSCECGDDGESVNISCRRTIPNTLPLNTRVVTITDVQYNYLEQSHFSNARWANVTKLYLRGGKVNIVFSYAFLNVRNLTHLQISLPDLCTIETNALSQLTQLRTLDLSENVRLPFNVVADALRVTEFTNSIDLLNLQSLAKFLKPAMLDENFFLPLQRFSIKRLDLSQSNFGTIDLKAISLLGSSLEELRLVDVDLSGFVFNFFTTFAQDMFPNLQLLDISFARINWIVLSLSIRDTVGVYDCFFPLFQAKNLRMNNIISEIVSQANVTYKSINCKRDIRGRLELKNNNIRFLDINADPNMPMYREVDLSNNGLEYLSLNLTSHVTILNWISLTQNNLGAMEKYTEFVDLFAHNLDLEYIDLSFNKLHRLPRDFFINNKKLKTIIISNNMLTSEVFRIEHLNKLEYFDISNNNILFFDSNFLRTLDSMSFEMKSNHSDFRQFSINLTGNIFKCECDTKSFIQWILTTRVTLVNRERYICEMQKNVIQINNNSPIDIEQICERTKIIVMATIIPLFSVGIFVIIGVILIRSHRRFLKLRHIKFLIEKYRKEDPPNKHLVFLSFCSSDRDFVYRYIIDELKDTLSARLDASKDDIVCIGDIHFEPGRYILDEIIRCTESCCVVLLVVSEAFCRSHYCDFEALCAELEKKPIILMFLEEVDPVCMSKMMYKHFQRYTRVKWIRNGNEFELVPSWAKVCDSICALAGENARFAKKDGIVEQTPLATI</sequence>
<dbReference type="InterPro" id="IPR000157">
    <property type="entry name" value="TIR_dom"/>
</dbReference>
<dbReference type="SUPFAM" id="SSF52058">
    <property type="entry name" value="L domain-like"/>
    <property type="match status" value="2"/>
</dbReference>
<dbReference type="SMART" id="SM00255">
    <property type="entry name" value="TIR"/>
    <property type="match status" value="1"/>
</dbReference>
<dbReference type="PROSITE" id="PS50104">
    <property type="entry name" value="TIR"/>
    <property type="match status" value="1"/>
</dbReference>
<organism evidence="10 11">
    <name type="scientific">Sinanodonta woodiana</name>
    <name type="common">Chinese pond mussel</name>
    <name type="synonym">Anodonta woodiana</name>
    <dbReference type="NCBI Taxonomy" id="1069815"/>
    <lineage>
        <taxon>Eukaryota</taxon>
        <taxon>Metazoa</taxon>
        <taxon>Spiralia</taxon>
        <taxon>Lophotrochozoa</taxon>
        <taxon>Mollusca</taxon>
        <taxon>Bivalvia</taxon>
        <taxon>Autobranchia</taxon>
        <taxon>Heteroconchia</taxon>
        <taxon>Palaeoheterodonta</taxon>
        <taxon>Unionida</taxon>
        <taxon>Unionoidea</taxon>
        <taxon>Unionidae</taxon>
        <taxon>Unioninae</taxon>
        <taxon>Sinanodonta</taxon>
    </lineage>
</organism>
<dbReference type="InterPro" id="IPR035897">
    <property type="entry name" value="Toll_tir_struct_dom_sf"/>
</dbReference>
<feature type="chain" id="PRO_5044856243" description="TIR domain-containing protein" evidence="8">
    <location>
        <begin position="23"/>
        <end position="750"/>
    </location>
</feature>
<proteinExistence type="inferred from homology"/>
<gene>
    <name evidence="10" type="ORF">ACJMK2_020812</name>
</gene>
<dbReference type="PANTHER" id="PTHR24365">
    <property type="entry name" value="TOLL-LIKE RECEPTOR"/>
    <property type="match status" value="1"/>
</dbReference>
<keyword evidence="6 7" id="KW-0472">Membrane</keyword>
<dbReference type="InterPro" id="IPR032675">
    <property type="entry name" value="LRR_dom_sf"/>
</dbReference>
<evidence type="ECO:0000256" key="4">
    <source>
        <dbReference type="ARBA" id="ARBA00022729"/>
    </source>
</evidence>
<dbReference type="Gene3D" id="3.80.10.10">
    <property type="entry name" value="Ribonuclease Inhibitor"/>
    <property type="match status" value="2"/>
</dbReference>
<dbReference type="SUPFAM" id="SSF52200">
    <property type="entry name" value="Toll/Interleukin receptor TIR domain"/>
    <property type="match status" value="1"/>
</dbReference>
<comment type="similarity">
    <text evidence="2">Belongs to the Toll-like receptor family.</text>
</comment>
<keyword evidence="3 7" id="KW-0812">Transmembrane</keyword>
<evidence type="ECO:0000259" key="9">
    <source>
        <dbReference type="PROSITE" id="PS50104"/>
    </source>
</evidence>
<evidence type="ECO:0000256" key="2">
    <source>
        <dbReference type="ARBA" id="ARBA00009634"/>
    </source>
</evidence>
<dbReference type="Proteomes" id="UP001634394">
    <property type="component" value="Unassembled WGS sequence"/>
</dbReference>
<evidence type="ECO:0000256" key="6">
    <source>
        <dbReference type="ARBA" id="ARBA00023136"/>
    </source>
</evidence>
<feature type="domain" description="TIR" evidence="9">
    <location>
        <begin position="581"/>
        <end position="726"/>
    </location>
</feature>
<dbReference type="EMBL" id="JBJQND010000017">
    <property type="protein sequence ID" value="KAL3842829.1"/>
    <property type="molecule type" value="Genomic_DNA"/>
</dbReference>
<comment type="subcellular location">
    <subcellularLocation>
        <location evidence="1">Membrane</location>
        <topology evidence="1">Single-pass membrane protein</topology>
    </subcellularLocation>
</comment>
<evidence type="ECO:0000313" key="11">
    <source>
        <dbReference type="Proteomes" id="UP001634394"/>
    </source>
</evidence>
<dbReference type="Gene3D" id="3.40.50.10140">
    <property type="entry name" value="Toll/interleukin-1 receptor homology (TIR) domain"/>
    <property type="match status" value="1"/>
</dbReference>
<comment type="caution">
    <text evidence="10">The sequence shown here is derived from an EMBL/GenBank/DDBJ whole genome shotgun (WGS) entry which is preliminary data.</text>
</comment>
<evidence type="ECO:0000313" key="10">
    <source>
        <dbReference type="EMBL" id="KAL3842829.1"/>
    </source>
</evidence>
<evidence type="ECO:0000256" key="3">
    <source>
        <dbReference type="ARBA" id="ARBA00022692"/>
    </source>
</evidence>
<dbReference type="Pfam" id="PF13855">
    <property type="entry name" value="LRR_8"/>
    <property type="match status" value="2"/>
</dbReference>
<name>A0ABD3U076_SINWO</name>
<dbReference type="InterPro" id="IPR001611">
    <property type="entry name" value="Leu-rich_rpt"/>
</dbReference>
<dbReference type="AlphaFoldDB" id="A0ABD3U076"/>
<keyword evidence="4 8" id="KW-0732">Signal</keyword>
<protein>
    <recommendedName>
        <fullName evidence="9">TIR domain-containing protein</fullName>
    </recommendedName>
</protein>
<dbReference type="PANTHER" id="PTHR24365:SF541">
    <property type="entry name" value="PROTEIN TOLL-RELATED"/>
    <property type="match status" value="1"/>
</dbReference>
<evidence type="ECO:0000256" key="1">
    <source>
        <dbReference type="ARBA" id="ARBA00004167"/>
    </source>
</evidence>
<evidence type="ECO:0000256" key="5">
    <source>
        <dbReference type="ARBA" id="ARBA00022989"/>
    </source>
</evidence>
<feature type="signal peptide" evidence="8">
    <location>
        <begin position="1"/>
        <end position="22"/>
    </location>
</feature>
<dbReference type="Pfam" id="PF13676">
    <property type="entry name" value="TIR_2"/>
    <property type="match status" value="1"/>
</dbReference>
<accession>A0ABD3U076</accession>
<dbReference type="GO" id="GO:0016020">
    <property type="term" value="C:membrane"/>
    <property type="evidence" value="ECO:0007669"/>
    <property type="project" value="UniProtKB-SubCell"/>
</dbReference>
<evidence type="ECO:0000256" key="8">
    <source>
        <dbReference type="SAM" id="SignalP"/>
    </source>
</evidence>
<evidence type="ECO:0000256" key="7">
    <source>
        <dbReference type="SAM" id="Phobius"/>
    </source>
</evidence>
<reference evidence="10 11" key="1">
    <citation type="submission" date="2024-11" db="EMBL/GenBank/DDBJ databases">
        <title>Chromosome-level genome assembly of the freshwater bivalve Anodonta woodiana.</title>
        <authorList>
            <person name="Chen X."/>
        </authorList>
    </citation>
    <scope>NUCLEOTIDE SEQUENCE [LARGE SCALE GENOMIC DNA]</scope>
    <source>
        <strain evidence="10">MN2024</strain>
        <tissue evidence="10">Gills</tissue>
    </source>
</reference>